<name>A0A8C5CU71_GADMO</name>
<dbReference type="CTD" id="81488"/>
<feature type="compositionally biased region" description="Basic and acidic residues" evidence="1">
    <location>
        <begin position="243"/>
        <end position="257"/>
    </location>
</feature>
<dbReference type="GO" id="GO:0003711">
    <property type="term" value="F:transcription elongation factor activity"/>
    <property type="evidence" value="ECO:0007669"/>
    <property type="project" value="InterPro"/>
</dbReference>
<dbReference type="AlphaFoldDB" id="A0A8C5CU71"/>
<sequence length="336" mass="37104">MRSSRPESQGQVGDLRSKTREELQELLVRQEHILSNRRFLRSLPDGGRKISDFAERVRLAVVERDEDKQRPRLLFSVGTELQSKYQQAFSQRQHGVACSAGTSSNSRPGEVASAGQMDVSHSDHSRVTVGAGQTPAARLASGATGERDLIQALEKVSLSDASSTRAPPEASRSDAERGDVFLRTPPHTKPNYLEVLERTERASGDRKQRFKPNHLSPSAEHHSSSESLSGDQPLRRAPPLSAEARKERDRKHLDDITAARQPPLHHSPALLLSLEESASLLEDQARKHQELQSRIASQKLSEALKVSMGSFVPETGPQAAYRDAPLDEDQPSSEED</sequence>
<protein>
    <submittedName>
        <fullName evidence="2">RNA polymerase II subunit M</fullName>
    </submittedName>
</protein>
<gene>
    <name evidence="2" type="primary">POLR2M</name>
    <name evidence="2" type="synonym">polr2m</name>
</gene>
<dbReference type="InterPro" id="IPR051375">
    <property type="entry name" value="Tuftelin_GRINL1A/MYZAP/CCD68"/>
</dbReference>
<dbReference type="GeneID" id="115559062"/>
<dbReference type="InterPro" id="IPR026213">
    <property type="entry name" value="GRINL1"/>
</dbReference>
<dbReference type="PANTHER" id="PTHR23171">
    <property type="entry name" value="GDOWN1"/>
    <property type="match status" value="1"/>
</dbReference>
<evidence type="ECO:0000256" key="1">
    <source>
        <dbReference type="SAM" id="MobiDB-lite"/>
    </source>
</evidence>
<dbReference type="GO" id="GO:0035556">
    <property type="term" value="P:intracellular signal transduction"/>
    <property type="evidence" value="ECO:0007669"/>
    <property type="project" value="TreeGrafter"/>
</dbReference>
<feature type="region of interest" description="Disordered" evidence="1">
    <location>
        <begin position="312"/>
        <end position="336"/>
    </location>
</feature>
<dbReference type="RefSeq" id="XP_030233565.1">
    <property type="nucleotide sequence ID" value="XM_030377705.1"/>
</dbReference>
<feature type="compositionally biased region" description="Basic and acidic residues" evidence="1">
    <location>
        <begin position="171"/>
        <end position="180"/>
    </location>
</feature>
<evidence type="ECO:0000313" key="2">
    <source>
        <dbReference type="Ensembl" id="ENSGMOP00000066178.1"/>
    </source>
</evidence>
<feature type="region of interest" description="Disordered" evidence="1">
    <location>
        <begin position="155"/>
        <end position="268"/>
    </location>
</feature>
<feature type="region of interest" description="Disordered" evidence="1">
    <location>
        <begin position="96"/>
        <end position="143"/>
    </location>
</feature>
<dbReference type="OrthoDB" id="2408655at2759"/>
<dbReference type="KEGG" id="gmh:115559062"/>
<dbReference type="GO" id="GO:0006368">
    <property type="term" value="P:transcription elongation by RNA polymerase II"/>
    <property type="evidence" value="ECO:0007669"/>
    <property type="project" value="InterPro"/>
</dbReference>
<reference evidence="2" key="1">
    <citation type="submission" date="2025-08" db="UniProtKB">
        <authorList>
            <consortium name="Ensembl"/>
        </authorList>
    </citation>
    <scope>IDENTIFICATION</scope>
</reference>
<organism evidence="2 3">
    <name type="scientific">Gadus morhua</name>
    <name type="common">Atlantic cod</name>
    <dbReference type="NCBI Taxonomy" id="8049"/>
    <lineage>
        <taxon>Eukaryota</taxon>
        <taxon>Metazoa</taxon>
        <taxon>Chordata</taxon>
        <taxon>Craniata</taxon>
        <taxon>Vertebrata</taxon>
        <taxon>Euteleostomi</taxon>
        <taxon>Actinopterygii</taxon>
        <taxon>Neopterygii</taxon>
        <taxon>Teleostei</taxon>
        <taxon>Neoteleostei</taxon>
        <taxon>Acanthomorphata</taxon>
        <taxon>Zeiogadaria</taxon>
        <taxon>Gadariae</taxon>
        <taxon>Gadiformes</taxon>
        <taxon>Gadoidei</taxon>
        <taxon>Gadidae</taxon>
        <taxon>Gadus</taxon>
    </lineage>
</organism>
<keyword evidence="3" id="KW-1185">Reference proteome</keyword>
<evidence type="ECO:0000313" key="3">
    <source>
        <dbReference type="Proteomes" id="UP000694546"/>
    </source>
</evidence>
<dbReference type="Proteomes" id="UP000694546">
    <property type="component" value="Chromosome 14"/>
</dbReference>
<reference evidence="2" key="2">
    <citation type="submission" date="2025-09" db="UniProtKB">
        <authorList>
            <consortium name="Ensembl"/>
        </authorList>
    </citation>
    <scope>IDENTIFICATION</scope>
</reference>
<dbReference type="GeneTree" id="ENSGT00950000183065"/>
<dbReference type="Ensembl" id="ENSGMOT00000038472.1">
    <property type="protein sequence ID" value="ENSGMOP00000066178.1"/>
    <property type="gene ID" value="ENSGMOG00000025377.1"/>
</dbReference>
<dbReference type="Pfam" id="PF15328">
    <property type="entry name" value="GCOM2"/>
    <property type="match status" value="1"/>
</dbReference>
<dbReference type="GO" id="GO:0005634">
    <property type="term" value="C:nucleus"/>
    <property type="evidence" value="ECO:0007669"/>
    <property type="project" value="InterPro"/>
</dbReference>
<feature type="compositionally biased region" description="Acidic residues" evidence="1">
    <location>
        <begin position="326"/>
        <end position="336"/>
    </location>
</feature>
<accession>A0A8C5CU71</accession>
<dbReference type="OMA" id="YQQAFAH"/>
<feature type="compositionally biased region" description="Basic and acidic residues" evidence="1">
    <location>
        <begin position="195"/>
        <end position="207"/>
    </location>
</feature>
<dbReference type="PANTHER" id="PTHR23171:SF4">
    <property type="entry name" value="TUFTELIN"/>
    <property type="match status" value="1"/>
</dbReference>
<dbReference type="PRINTS" id="PR02085">
    <property type="entry name" value="POLR2GRINL1"/>
</dbReference>
<proteinExistence type="predicted"/>